<proteinExistence type="predicted"/>
<dbReference type="Proteomes" id="UP001451303">
    <property type="component" value="Unassembled WGS sequence"/>
</dbReference>
<reference evidence="1 2" key="1">
    <citation type="submission" date="2023-09" db="EMBL/GenBank/DDBJ databases">
        <title>Multi-omics analysis of a traditional fermented food reveals byproduct-associated fungal strains for waste-to-food upcycling.</title>
        <authorList>
            <consortium name="Lawrence Berkeley National Laboratory"/>
            <person name="Rekdal V.M."/>
            <person name="Villalobos-Escobedo J.M."/>
            <person name="Rodriguez-Valeron N."/>
            <person name="Garcia M.O."/>
            <person name="Vasquez D.P."/>
            <person name="Damayanti I."/>
            <person name="Sorensen P.M."/>
            <person name="Baidoo E.E."/>
            <person name="De Carvalho A.C."/>
            <person name="Riley R."/>
            <person name="Lipzen A."/>
            <person name="He G."/>
            <person name="Yan M."/>
            <person name="Haridas S."/>
            <person name="Daum C."/>
            <person name="Yoshinaga Y."/>
            <person name="Ng V."/>
            <person name="Grigoriev I.V."/>
            <person name="Munk R."/>
            <person name="Nuraida L."/>
            <person name="Wijaya C.H."/>
            <person name="Morales P.-C."/>
            <person name="Keasling J.D."/>
        </authorList>
    </citation>
    <scope>NUCLEOTIDE SEQUENCE [LARGE SCALE GENOMIC DNA]</scope>
    <source>
        <strain evidence="1 2">FGSC 2613</strain>
    </source>
</reference>
<dbReference type="EMBL" id="JAVLET010000001">
    <property type="protein sequence ID" value="KAL0475414.1"/>
    <property type="molecule type" value="Genomic_DNA"/>
</dbReference>
<evidence type="ECO:0000313" key="1">
    <source>
        <dbReference type="EMBL" id="KAL0475414.1"/>
    </source>
</evidence>
<evidence type="ECO:0000313" key="2">
    <source>
        <dbReference type="Proteomes" id="UP001451303"/>
    </source>
</evidence>
<name>A0ABR3DRW6_NEUIN</name>
<keyword evidence="2" id="KW-1185">Reference proteome</keyword>
<gene>
    <name evidence="1" type="ORF">QR685DRAFT_568205</name>
</gene>
<comment type="caution">
    <text evidence="1">The sequence shown here is derived from an EMBL/GenBank/DDBJ whole genome shotgun (WGS) entry which is preliminary data.</text>
</comment>
<sequence>MESARFVCLGGQGMQWEAGKQGKVYGKTQVRIRLSVRGGGLWLASEAVGILPCMFEGGR</sequence>
<protein>
    <submittedName>
        <fullName evidence="1">Uncharacterized protein</fullName>
    </submittedName>
</protein>
<accession>A0ABR3DRW6</accession>
<organism evidence="1 2">
    <name type="scientific">Neurospora intermedia</name>
    <dbReference type="NCBI Taxonomy" id="5142"/>
    <lineage>
        <taxon>Eukaryota</taxon>
        <taxon>Fungi</taxon>
        <taxon>Dikarya</taxon>
        <taxon>Ascomycota</taxon>
        <taxon>Pezizomycotina</taxon>
        <taxon>Sordariomycetes</taxon>
        <taxon>Sordariomycetidae</taxon>
        <taxon>Sordariales</taxon>
        <taxon>Sordariaceae</taxon>
        <taxon>Neurospora</taxon>
    </lineage>
</organism>